<accession>A0A516NJX3</accession>
<feature type="compositionally biased region" description="Basic and acidic residues" evidence="1">
    <location>
        <begin position="10"/>
        <end position="63"/>
    </location>
</feature>
<name>A0A516NJX3_9NOCA</name>
<protein>
    <submittedName>
        <fullName evidence="2">Uncharacterized protein</fullName>
    </submittedName>
</protein>
<dbReference type="GeneID" id="80332950"/>
<feature type="region of interest" description="Disordered" evidence="1">
    <location>
        <begin position="1"/>
        <end position="63"/>
    </location>
</feature>
<dbReference type="AlphaFoldDB" id="A0A516NJX3"/>
<sequence>MQRGNTKHGAARDDQLAHELEDTLRGNRAEDTRDPELPAEDDPRLRGRPERGEQQSEQRETPS</sequence>
<proteinExistence type="predicted"/>
<evidence type="ECO:0000313" key="3">
    <source>
        <dbReference type="Proteomes" id="UP000317039"/>
    </source>
</evidence>
<dbReference type="RefSeq" id="WP_143980661.1">
    <property type="nucleotide sequence ID" value="NZ_CP041695.1"/>
</dbReference>
<reference evidence="2 3" key="1">
    <citation type="submission" date="2019-07" db="EMBL/GenBank/DDBJ databases">
        <title>Complete Genome Sequence and Methylome Analysis of Nocardia otitidis-caviarum NEB252.</title>
        <authorList>
            <person name="Fomenkov A."/>
            <person name="Anton B.P."/>
            <person name="Vincze T."/>
            <person name="Roberts R.J."/>
        </authorList>
    </citation>
    <scope>NUCLEOTIDE SEQUENCE [LARGE SCALE GENOMIC DNA]</scope>
    <source>
        <strain evidence="2 3">NEB252</strain>
    </source>
</reference>
<evidence type="ECO:0000313" key="2">
    <source>
        <dbReference type="EMBL" id="QDP79206.1"/>
    </source>
</evidence>
<dbReference type="Proteomes" id="UP000317039">
    <property type="component" value="Chromosome"/>
</dbReference>
<dbReference type="KEGG" id="nod:FOH10_11210"/>
<dbReference type="EMBL" id="CP041695">
    <property type="protein sequence ID" value="QDP79206.1"/>
    <property type="molecule type" value="Genomic_DNA"/>
</dbReference>
<organism evidence="2 3">
    <name type="scientific">Nocardia otitidiscaviarum</name>
    <dbReference type="NCBI Taxonomy" id="1823"/>
    <lineage>
        <taxon>Bacteria</taxon>
        <taxon>Bacillati</taxon>
        <taxon>Actinomycetota</taxon>
        <taxon>Actinomycetes</taxon>
        <taxon>Mycobacteriales</taxon>
        <taxon>Nocardiaceae</taxon>
        <taxon>Nocardia</taxon>
    </lineage>
</organism>
<evidence type="ECO:0000256" key="1">
    <source>
        <dbReference type="SAM" id="MobiDB-lite"/>
    </source>
</evidence>
<gene>
    <name evidence="2" type="ORF">FOH10_11210</name>
</gene>